<dbReference type="Proteomes" id="UP000688137">
    <property type="component" value="Unassembled WGS sequence"/>
</dbReference>
<evidence type="ECO:0000313" key="2">
    <source>
        <dbReference type="Proteomes" id="UP000688137"/>
    </source>
</evidence>
<dbReference type="EMBL" id="CAJJDM010000032">
    <property type="protein sequence ID" value="CAD8062712.1"/>
    <property type="molecule type" value="Genomic_DNA"/>
</dbReference>
<name>A0A8S1LA41_PARPR</name>
<evidence type="ECO:0000313" key="1">
    <source>
        <dbReference type="EMBL" id="CAD8062712.1"/>
    </source>
</evidence>
<sequence length="229" mass="26994">MGGSSSSCCSSSSSGKQIHLPISQNRVVYVGIINRKLKYTSGKVGSLYHQAILAVTSDYQKDIIDPQQMEKDLIGSKFEFHIVEYMDDSQVHAYKVEIREKFQYCDQVQSFYDGEYIWDTKSMDFYIRQLHITIQQIKEKMQKLADHGGKYNLKSHNCQHVAWKILMYIIKYTTFFYAQKYQFKKDYQKFAALYFNKLIKDSTQIYSIIKLRELKQLIKQNKDVSTFKL</sequence>
<reference evidence="1" key="1">
    <citation type="submission" date="2021-01" db="EMBL/GenBank/DDBJ databases">
        <authorList>
            <consortium name="Genoscope - CEA"/>
            <person name="William W."/>
        </authorList>
    </citation>
    <scope>NUCLEOTIDE SEQUENCE</scope>
</reference>
<accession>A0A8S1LA41</accession>
<comment type="caution">
    <text evidence="1">The sequence shown here is derived from an EMBL/GenBank/DDBJ whole genome shotgun (WGS) entry which is preliminary data.</text>
</comment>
<protein>
    <submittedName>
        <fullName evidence="1">Uncharacterized protein</fullName>
    </submittedName>
</protein>
<keyword evidence="2" id="KW-1185">Reference proteome</keyword>
<gene>
    <name evidence="1" type="ORF">PPRIM_AZ9-3.1.T0330312</name>
</gene>
<proteinExistence type="predicted"/>
<organism evidence="1 2">
    <name type="scientific">Paramecium primaurelia</name>
    <dbReference type="NCBI Taxonomy" id="5886"/>
    <lineage>
        <taxon>Eukaryota</taxon>
        <taxon>Sar</taxon>
        <taxon>Alveolata</taxon>
        <taxon>Ciliophora</taxon>
        <taxon>Intramacronucleata</taxon>
        <taxon>Oligohymenophorea</taxon>
        <taxon>Peniculida</taxon>
        <taxon>Parameciidae</taxon>
        <taxon>Paramecium</taxon>
    </lineage>
</organism>
<dbReference type="AlphaFoldDB" id="A0A8S1LA41"/>